<accession>A0AAE0NQB7</accession>
<feature type="compositionally biased region" description="Basic and acidic residues" evidence="1">
    <location>
        <begin position="204"/>
        <end position="213"/>
    </location>
</feature>
<dbReference type="EMBL" id="JAULSW010000004">
    <property type="protein sequence ID" value="KAK3385714.1"/>
    <property type="molecule type" value="Genomic_DNA"/>
</dbReference>
<evidence type="ECO:0000313" key="3">
    <source>
        <dbReference type="Proteomes" id="UP001285441"/>
    </source>
</evidence>
<gene>
    <name evidence="2" type="ORF">B0H63DRAFT_560259</name>
</gene>
<protein>
    <submittedName>
        <fullName evidence="2">Uncharacterized protein</fullName>
    </submittedName>
</protein>
<evidence type="ECO:0000256" key="1">
    <source>
        <dbReference type="SAM" id="MobiDB-lite"/>
    </source>
</evidence>
<keyword evidence="3" id="KW-1185">Reference proteome</keyword>
<evidence type="ECO:0000313" key="2">
    <source>
        <dbReference type="EMBL" id="KAK3385714.1"/>
    </source>
</evidence>
<proteinExistence type="predicted"/>
<feature type="region of interest" description="Disordered" evidence="1">
    <location>
        <begin position="1"/>
        <end position="80"/>
    </location>
</feature>
<comment type="caution">
    <text evidence="2">The sequence shown here is derived from an EMBL/GenBank/DDBJ whole genome shotgun (WGS) entry which is preliminary data.</text>
</comment>
<feature type="compositionally biased region" description="Polar residues" evidence="1">
    <location>
        <begin position="1"/>
        <end position="18"/>
    </location>
</feature>
<organism evidence="2 3">
    <name type="scientific">Podospora didyma</name>
    <dbReference type="NCBI Taxonomy" id="330526"/>
    <lineage>
        <taxon>Eukaryota</taxon>
        <taxon>Fungi</taxon>
        <taxon>Dikarya</taxon>
        <taxon>Ascomycota</taxon>
        <taxon>Pezizomycotina</taxon>
        <taxon>Sordariomycetes</taxon>
        <taxon>Sordariomycetidae</taxon>
        <taxon>Sordariales</taxon>
        <taxon>Podosporaceae</taxon>
        <taxon>Podospora</taxon>
    </lineage>
</organism>
<reference evidence="2" key="2">
    <citation type="submission" date="2023-06" db="EMBL/GenBank/DDBJ databases">
        <authorList>
            <consortium name="Lawrence Berkeley National Laboratory"/>
            <person name="Haridas S."/>
            <person name="Hensen N."/>
            <person name="Bonometti L."/>
            <person name="Westerberg I."/>
            <person name="Brannstrom I.O."/>
            <person name="Guillou S."/>
            <person name="Cros-Aarteil S."/>
            <person name="Calhoun S."/>
            <person name="Kuo A."/>
            <person name="Mondo S."/>
            <person name="Pangilinan J."/>
            <person name="Riley R."/>
            <person name="LaButti K."/>
            <person name="Andreopoulos B."/>
            <person name="Lipzen A."/>
            <person name="Chen C."/>
            <person name="Yanf M."/>
            <person name="Daum C."/>
            <person name="Ng V."/>
            <person name="Clum A."/>
            <person name="Steindorff A."/>
            <person name="Ohm R."/>
            <person name="Martin F."/>
            <person name="Silar P."/>
            <person name="Natvig D."/>
            <person name="Lalanne C."/>
            <person name="Gautier V."/>
            <person name="Ament-velasquez S.L."/>
            <person name="Kruys A."/>
            <person name="Hutchinson M.I."/>
            <person name="Powell A.J."/>
            <person name="Barry K."/>
            <person name="Miller A.N."/>
            <person name="Grigoriev I.V."/>
            <person name="Debuchy R."/>
            <person name="Gladieux P."/>
            <person name="Thoren M.H."/>
            <person name="Johannesson H."/>
        </authorList>
    </citation>
    <scope>NUCLEOTIDE SEQUENCE</scope>
    <source>
        <strain evidence="2">CBS 232.78</strain>
    </source>
</reference>
<name>A0AAE0NQB7_9PEZI</name>
<reference evidence="2" key="1">
    <citation type="journal article" date="2023" name="Mol. Phylogenet. Evol.">
        <title>Genome-scale phylogeny and comparative genomics of the fungal order Sordariales.</title>
        <authorList>
            <person name="Hensen N."/>
            <person name="Bonometti L."/>
            <person name="Westerberg I."/>
            <person name="Brannstrom I.O."/>
            <person name="Guillou S."/>
            <person name="Cros-Aarteil S."/>
            <person name="Calhoun S."/>
            <person name="Haridas S."/>
            <person name="Kuo A."/>
            <person name="Mondo S."/>
            <person name="Pangilinan J."/>
            <person name="Riley R."/>
            <person name="LaButti K."/>
            <person name="Andreopoulos B."/>
            <person name="Lipzen A."/>
            <person name="Chen C."/>
            <person name="Yan M."/>
            <person name="Daum C."/>
            <person name="Ng V."/>
            <person name="Clum A."/>
            <person name="Steindorff A."/>
            <person name="Ohm R.A."/>
            <person name="Martin F."/>
            <person name="Silar P."/>
            <person name="Natvig D.O."/>
            <person name="Lalanne C."/>
            <person name="Gautier V."/>
            <person name="Ament-Velasquez S.L."/>
            <person name="Kruys A."/>
            <person name="Hutchinson M.I."/>
            <person name="Powell A.J."/>
            <person name="Barry K."/>
            <person name="Miller A.N."/>
            <person name="Grigoriev I.V."/>
            <person name="Debuchy R."/>
            <person name="Gladieux P."/>
            <person name="Hiltunen Thoren M."/>
            <person name="Johannesson H."/>
        </authorList>
    </citation>
    <scope>NUCLEOTIDE SEQUENCE</scope>
    <source>
        <strain evidence="2">CBS 232.78</strain>
    </source>
</reference>
<dbReference type="AlphaFoldDB" id="A0AAE0NQB7"/>
<feature type="compositionally biased region" description="Basic and acidic residues" evidence="1">
    <location>
        <begin position="224"/>
        <end position="234"/>
    </location>
</feature>
<dbReference type="Proteomes" id="UP001285441">
    <property type="component" value="Unassembled WGS sequence"/>
</dbReference>
<feature type="compositionally biased region" description="Polar residues" evidence="1">
    <location>
        <begin position="31"/>
        <end position="78"/>
    </location>
</feature>
<sequence>MSNRVSRRATNATDSANGSGRRRQRHLNLVDTDTGNLSQSSWSNAGNSTLRDYPQMNTAEGIETTGSNSGYAYPTGNTEAVGPVESCASPRYYPDYYQYPTEGSGAQVTDNSAGADYHASYSAVDPYAEELPNDGSRTTPSWSQNTYTTLQGSRVQHELSSHDDPDFAITEVSATLSRTRLGGTQGSAPEPAPPPDLHSSDFVGEDRRTRNEEQAYGYQQSDLSGREPDPEYPSHLEGSSSSNQQQQTTVDFFGKYDTSLKPVRAMLGSGNELRPLVSLKFVQNLGYGTRDYKSGPRALPKTSDSKESRTVGGIELSGHYRSDGDYQGFTETFDIVKFIRGGCDVLLPPDKYPVPNSTDMPVYAATIAAAESMN</sequence>
<feature type="region of interest" description="Disordered" evidence="1">
    <location>
        <begin position="180"/>
        <end position="245"/>
    </location>
</feature>